<proteinExistence type="inferred from homology"/>
<accession>A0A4V6P6S2</accession>
<dbReference type="SUPFAM" id="SSF88946">
    <property type="entry name" value="Sigma2 domain of RNA polymerase sigma factors"/>
    <property type="match status" value="1"/>
</dbReference>
<keyword evidence="2" id="KW-0805">Transcription regulation</keyword>
<evidence type="ECO:0000256" key="3">
    <source>
        <dbReference type="ARBA" id="ARBA00023082"/>
    </source>
</evidence>
<dbReference type="Gene3D" id="1.10.1740.10">
    <property type="match status" value="1"/>
</dbReference>
<evidence type="ECO:0000256" key="1">
    <source>
        <dbReference type="ARBA" id="ARBA00010641"/>
    </source>
</evidence>
<evidence type="ECO:0000259" key="6">
    <source>
        <dbReference type="Pfam" id="PF04542"/>
    </source>
</evidence>
<evidence type="ECO:0000256" key="5">
    <source>
        <dbReference type="ARBA" id="ARBA00023163"/>
    </source>
</evidence>
<evidence type="ECO:0000256" key="2">
    <source>
        <dbReference type="ARBA" id="ARBA00023015"/>
    </source>
</evidence>
<dbReference type="GO" id="GO:0016987">
    <property type="term" value="F:sigma factor activity"/>
    <property type="evidence" value="ECO:0007669"/>
    <property type="project" value="UniProtKB-KW"/>
</dbReference>
<keyword evidence="3" id="KW-0731">Sigma factor</keyword>
<dbReference type="InterPro" id="IPR039425">
    <property type="entry name" value="RNA_pol_sigma-70-like"/>
</dbReference>
<keyword evidence="5" id="KW-0804">Transcription</keyword>
<evidence type="ECO:0000259" key="7">
    <source>
        <dbReference type="Pfam" id="PF08281"/>
    </source>
</evidence>
<keyword evidence="4" id="KW-0238">DNA-binding</keyword>
<dbReference type="PANTHER" id="PTHR43133:SF52">
    <property type="entry name" value="ECF RNA POLYMERASE SIGMA FACTOR SIGL"/>
    <property type="match status" value="1"/>
</dbReference>
<dbReference type="SUPFAM" id="SSF88659">
    <property type="entry name" value="Sigma3 and sigma4 domains of RNA polymerase sigma factors"/>
    <property type="match status" value="1"/>
</dbReference>
<dbReference type="EMBL" id="SMMX01000001">
    <property type="protein sequence ID" value="TDA23180.1"/>
    <property type="molecule type" value="Genomic_DNA"/>
</dbReference>
<evidence type="ECO:0000256" key="4">
    <source>
        <dbReference type="ARBA" id="ARBA00023125"/>
    </source>
</evidence>
<dbReference type="InterPro" id="IPR013325">
    <property type="entry name" value="RNA_pol_sigma_r2"/>
</dbReference>
<name>A0A4V6P6S2_9FIRM</name>
<dbReference type="Gene3D" id="1.10.10.10">
    <property type="entry name" value="Winged helix-like DNA-binding domain superfamily/Winged helix DNA-binding domain"/>
    <property type="match status" value="1"/>
</dbReference>
<comment type="caution">
    <text evidence="8">The sequence shown here is derived from an EMBL/GenBank/DDBJ whole genome shotgun (WGS) entry which is preliminary data.</text>
</comment>
<dbReference type="Pfam" id="PF04542">
    <property type="entry name" value="Sigma70_r2"/>
    <property type="match status" value="1"/>
</dbReference>
<dbReference type="RefSeq" id="WP_132273692.1">
    <property type="nucleotide sequence ID" value="NZ_SMMX01000001.1"/>
</dbReference>
<evidence type="ECO:0000313" key="8">
    <source>
        <dbReference type="EMBL" id="TDA23180.1"/>
    </source>
</evidence>
<keyword evidence="9" id="KW-1185">Reference proteome</keyword>
<gene>
    <name evidence="8" type="ORF">E1963_00005</name>
</gene>
<evidence type="ECO:0000313" key="9">
    <source>
        <dbReference type="Proteomes" id="UP000295710"/>
    </source>
</evidence>
<sequence length="175" mass="20889">MEKDLLEQVYIKYMKPVYLYLFSLCHSRETAADLTQETFLKALCSLEQAEEVLPWLLKVARNLYIDLWRKDRRMDAMEEMALTDEAEEVLEQLIQKEQNRRLYEMIFRLGRREREAVVLYYFAGLSQEEISRQLGTGQGNTRVILYRSKRKLKKMLEDTDGQCIDETDSERRCGR</sequence>
<dbReference type="InterPro" id="IPR013324">
    <property type="entry name" value="RNA_pol_sigma_r3/r4-like"/>
</dbReference>
<feature type="domain" description="RNA polymerase sigma factor 70 region 4 type 2" evidence="7">
    <location>
        <begin position="100"/>
        <end position="152"/>
    </location>
</feature>
<dbReference type="Proteomes" id="UP000295710">
    <property type="component" value="Unassembled WGS sequence"/>
</dbReference>
<dbReference type="GO" id="GO:0006352">
    <property type="term" value="P:DNA-templated transcription initiation"/>
    <property type="evidence" value="ECO:0007669"/>
    <property type="project" value="InterPro"/>
</dbReference>
<comment type="similarity">
    <text evidence="1">Belongs to the sigma-70 factor family. ECF subfamily.</text>
</comment>
<dbReference type="PANTHER" id="PTHR43133">
    <property type="entry name" value="RNA POLYMERASE ECF-TYPE SIGMA FACTO"/>
    <property type="match status" value="1"/>
</dbReference>
<dbReference type="InterPro" id="IPR007627">
    <property type="entry name" value="RNA_pol_sigma70_r2"/>
</dbReference>
<dbReference type="InterPro" id="IPR013249">
    <property type="entry name" value="RNA_pol_sigma70_r4_t2"/>
</dbReference>
<dbReference type="InterPro" id="IPR014284">
    <property type="entry name" value="RNA_pol_sigma-70_dom"/>
</dbReference>
<dbReference type="NCBIfam" id="TIGR02937">
    <property type="entry name" value="sigma70-ECF"/>
    <property type="match status" value="1"/>
</dbReference>
<dbReference type="AlphaFoldDB" id="A0A4V6P6S2"/>
<protein>
    <submittedName>
        <fullName evidence="8">Sigma-70 family RNA polymerase sigma factor</fullName>
    </submittedName>
</protein>
<feature type="domain" description="RNA polymerase sigma-70 region 2" evidence="6">
    <location>
        <begin position="11"/>
        <end position="73"/>
    </location>
</feature>
<dbReference type="GO" id="GO:0003677">
    <property type="term" value="F:DNA binding"/>
    <property type="evidence" value="ECO:0007669"/>
    <property type="project" value="UniProtKB-KW"/>
</dbReference>
<dbReference type="InterPro" id="IPR036388">
    <property type="entry name" value="WH-like_DNA-bd_sf"/>
</dbReference>
<organism evidence="8 9">
    <name type="scientific">Extibacter muris</name>
    <dbReference type="NCBI Taxonomy" id="1796622"/>
    <lineage>
        <taxon>Bacteria</taxon>
        <taxon>Bacillati</taxon>
        <taxon>Bacillota</taxon>
        <taxon>Clostridia</taxon>
        <taxon>Lachnospirales</taxon>
        <taxon>Lachnospiraceae</taxon>
        <taxon>Extibacter</taxon>
    </lineage>
</organism>
<reference evidence="8 9" key="1">
    <citation type="journal article" date="2016" name="Nat. Microbiol.">
        <title>The Mouse Intestinal Bacterial Collection (miBC) provides host-specific insight into cultured diversity and functional potential of the gut microbiota.</title>
        <authorList>
            <person name="Lagkouvardos I."/>
            <person name="Pukall R."/>
            <person name="Abt B."/>
            <person name="Foesel B.U."/>
            <person name="Meier-Kolthoff J.P."/>
            <person name="Kumar N."/>
            <person name="Bresciani A."/>
            <person name="Martinez I."/>
            <person name="Just S."/>
            <person name="Ziegler C."/>
            <person name="Brugiroux S."/>
            <person name="Garzetti D."/>
            <person name="Wenning M."/>
            <person name="Bui T.P."/>
            <person name="Wang J."/>
            <person name="Hugenholtz F."/>
            <person name="Plugge C.M."/>
            <person name="Peterson D.A."/>
            <person name="Hornef M.W."/>
            <person name="Baines J.F."/>
            <person name="Smidt H."/>
            <person name="Walter J."/>
            <person name="Kristiansen K."/>
            <person name="Nielsen H.B."/>
            <person name="Haller D."/>
            <person name="Overmann J."/>
            <person name="Stecher B."/>
            <person name="Clavel T."/>
        </authorList>
    </citation>
    <scope>NUCLEOTIDE SEQUENCE [LARGE SCALE GENOMIC DNA]</scope>
    <source>
        <strain evidence="8 9">DSM 28560</strain>
    </source>
</reference>
<dbReference type="Pfam" id="PF08281">
    <property type="entry name" value="Sigma70_r4_2"/>
    <property type="match status" value="1"/>
</dbReference>
<dbReference type="CDD" id="cd06171">
    <property type="entry name" value="Sigma70_r4"/>
    <property type="match status" value="1"/>
</dbReference>